<dbReference type="Proteomes" id="UP000027161">
    <property type="component" value="Unassembled WGS sequence"/>
</dbReference>
<evidence type="ECO:0000313" key="3">
    <source>
        <dbReference type="Proteomes" id="UP000027161"/>
    </source>
</evidence>
<dbReference type="EMBL" id="JFKF01000035">
    <property type="protein sequence ID" value="KDO03387.1"/>
    <property type="molecule type" value="Genomic_DNA"/>
</dbReference>
<reference evidence="1 3" key="1">
    <citation type="submission" date="2014-02" db="EMBL/GenBank/DDBJ databases">
        <title>Draft genome sequence of Rickettsia buchneri sp. nov. ISO7T.</title>
        <authorList>
            <person name="Felsheim R.F."/>
            <person name="Kurtti T.J."/>
            <person name="Munderloh U.G."/>
        </authorList>
    </citation>
    <scope>NUCLEOTIDE SEQUENCE [LARGE SCALE GENOMIC DNA]</scope>
    <source>
        <strain evidence="1 3">ISO7</strain>
    </source>
</reference>
<evidence type="ECO:0008006" key="4">
    <source>
        <dbReference type="Google" id="ProtNLM"/>
    </source>
</evidence>
<sequence>MNNSLLINFLLLVFLSVNISGCKLMPYKSDFDCPIPEGQKCKSLYEINKMTDQGIFDPNNNYGDVLEPNKCCNKFNRLHR</sequence>
<gene>
    <name evidence="2" type="ORF">REISMN_01755</name>
    <name evidence="1" type="ORF">REISMN_05315</name>
</gene>
<dbReference type="AlphaFoldDB" id="A0A8E0WLC4"/>
<organism evidence="1 3">
    <name type="scientific">Rickettsia tamurae subsp. buchneri</name>
    <dbReference type="NCBI Taxonomy" id="1462938"/>
    <lineage>
        <taxon>Bacteria</taxon>
        <taxon>Pseudomonadati</taxon>
        <taxon>Pseudomonadota</taxon>
        <taxon>Alphaproteobacteria</taxon>
        <taxon>Rickettsiales</taxon>
        <taxon>Rickettsiaceae</taxon>
        <taxon>Rickettsieae</taxon>
        <taxon>Rickettsia</taxon>
        <taxon>spotted fever group</taxon>
    </lineage>
</organism>
<protein>
    <recommendedName>
        <fullName evidence="4">Conjugative transfer protein TraV</fullName>
    </recommendedName>
</protein>
<evidence type="ECO:0000313" key="1">
    <source>
        <dbReference type="EMBL" id="KDO02758.1"/>
    </source>
</evidence>
<evidence type="ECO:0000313" key="2">
    <source>
        <dbReference type="EMBL" id="KDO03387.1"/>
    </source>
</evidence>
<comment type="caution">
    <text evidence="1">The sequence shown here is derived from an EMBL/GenBank/DDBJ whole genome shotgun (WGS) entry which is preliminary data.</text>
</comment>
<dbReference type="EMBL" id="JFKF01000114">
    <property type="protein sequence ID" value="KDO02758.1"/>
    <property type="molecule type" value="Genomic_DNA"/>
</dbReference>
<dbReference type="RefSeq" id="WP_008580491.1">
    <property type="nucleotide sequence ID" value="NZ_CP113531.1"/>
</dbReference>
<name>A0A8E0WLC4_9RICK</name>
<accession>A0A8E0WLC4</accession>
<proteinExistence type="predicted"/>
<keyword evidence="3" id="KW-1185">Reference proteome</keyword>